<keyword evidence="5" id="KW-0732">Signal</keyword>
<dbReference type="STRING" id="536979.SAMN04488055_5720"/>
<evidence type="ECO:0000256" key="1">
    <source>
        <dbReference type="ARBA" id="ARBA00004196"/>
    </source>
</evidence>
<evidence type="ECO:0000256" key="5">
    <source>
        <dbReference type="SAM" id="SignalP"/>
    </source>
</evidence>
<dbReference type="InterPro" id="IPR017937">
    <property type="entry name" value="Thioredoxin_CS"/>
</dbReference>
<dbReference type="CDD" id="cd02966">
    <property type="entry name" value="TlpA_like_family"/>
    <property type="match status" value="1"/>
</dbReference>
<name>A0A1N6KET2_9BACT</name>
<dbReference type="PANTHER" id="PTHR42852:SF6">
    <property type="entry name" value="THIOL:DISULFIDE INTERCHANGE PROTEIN DSBE"/>
    <property type="match status" value="1"/>
</dbReference>
<evidence type="ECO:0000256" key="2">
    <source>
        <dbReference type="ARBA" id="ARBA00022748"/>
    </source>
</evidence>
<dbReference type="InterPro" id="IPR050553">
    <property type="entry name" value="Thioredoxin_ResA/DsbE_sf"/>
</dbReference>
<evidence type="ECO:0000256" key="4">
    <source>
        <dbReference type="ARBA" id="ARBA00023284"/>
    </source>
</evidence>
<keyword evidence="8" id="KW-1185">Reference proteome</keyword>
<dbReference type="GO" id="GO:0017004">
    <property type="term" value="P:cytochrome complex assembly"/>
    <property type="evidence" value="ECO:0007669"/>
    <property type="project" value="UniProtKB-KW"/>
</dbReference>
<organism evidence="7 8">
    <name type="scientific">Chitinophaga niabensis</name>
    <dbReference type="NCBI Taxonomy" id="536979"/>
    <lineage>
        <taxon>Bacteria</taxon>
        <taxon>Pseudomonadati</taxon>
        <taxon>Bacteroidota</taxon>
        <taxon>Chitinophagia</taxon>
        <taxon>Chitinophagales</taxon>
        <taxon>Chitinophagaceae</taxon>
        <taxon>Chitinophaga</taxon>
    </lineage>
</organism>
<dbReference type="Proteomes" id="UP000185003">
    <property type="component" value="Unassembled WGS sequence"/>
</dbReference>
<dbReference type="SUPFAM" id="SSF52833">
    <property type="entry name" value="Thioredoxin-like"/>
    <property type="match status" value="1"/>
</dbReference>
<dbReference type="InterPro" id="IPR036249">
    <property type="entry name" value="Thioredoxin-like_sf"/>
</dbReference>
<keyword evidence="4" id="KW-0676">Redox-active center</keyword>
<dbReference type="AlphaFoldDB" id="A0A1N6KET2"/>
<dbReference type="EMBL" id="FSRA01000002">
    <property type="protein sequence ID" value="SIO55082.1"/>
    <property type="molecule type" value="Genomic_DNA"/>
</dbReference>
<feature type="domain" description="Thioredoxin" evidence="6">
    <location>
        <begin position="230"/>
        <end position="370"/>
    </location>
</feature>
<dbReference type="GO" id="GO:0016491">
    <property type="term" value="F:oxidoreductase activity"/>
    <property type="evidence" value="ECO:0007669"/>
    <property type="project" value="InterPro"/>
</dbReference>
<feature type="chain" id="PRO_5012455703" evidence="5">
    <location>
        <begin position="22"/>
        <end position="370"/>
    </location>
</feature>
<dbReference type="Pfam" id="PF14289">
    <property type="entry name" value="DUF4369"/>
    <property type="match status" value="1"/>
</dbReference>
<gene>
    <name evidence="7" type="ORF">SAMN04488055_5720</name>
</gene>
<comment type="subcellular location">
    <subcellularLocation>
        <location evidence="1">Cell envelope</location>
    </subcellularLocation>
</comment>
<dbReference type="PANTHER" id="PTHR42852">
    <property type="entry name" value="THIOL:DISULFIDE INTERCHANGE PROTEIN DSBE"/>
    <property type="match status" value="1"/>
</dbReference>
<evidence type="ECO:0000313" key="8">
    <source>
        <dbReference type="Proteomes" id="UP000185003"/>
    </source>
</evidence>
<dbReference type="OrthoDB" id="744041at2"/>
<evidence type="ECO:0000256" key="3">
    <source>
        <dbReference type="ARBA" id="ARBA00023157"/>
    </source>
</evidence>
<evidence type="ECO:0000259" key="6">
    <source>
        <dbReference type="PROSITE" id="PS51352"/>
    </source>
</evidence>
<dbReference type="Pfam" id="PF00578">
    <property type="entry name" value="AhpC-TSA"/>
    <property type="match status" value="1"/>
</dbReference>
<dbReference type="InterPro" id="IPR025380">
    <property type="entry name" value="DUF4369"/>
</dbReference>
<dbReference type="Gene3D" id="3.40.30.10">
    <property type="entry name" value="Glutaredoxin"/>
    <property type="match status" value="1"/>
</dbReference>
<dbReference type="GO" id="GO:0016209">
    <property type="term" value="F:antioxidant activity"/>
    <property type="evidence" value="ECO:0007669"/>
    <property type="project" value="InterPro"/>
</dbReference>
<dbReference type="GO" id="GO:0030313">
    <property type="term" value="C:cell envelope"/>
    <property type="evidence" value="ECO:0007669"/>
    <property type="project" value="UniProtKB-SubCell"/>
</dbReference>
<dbReference type="InterPro" id="IPR000866">
    <property type="entry name" value="AhpC/TSA"/>
</dbReference>
<evidence type="ECO:0000313" key="7">
    <source>
        <dbReference type="EMBL" id="SIO55082.1"/>
    </source>
</evidence>
<feature type="signal peptide" evidence="5">
    <location>
        <begin position="1"/>
        <end position="21"/>
    </location>
</feature>
<keyword evidence="2" id="KW-0201">Cytochrome c-type biogenesis</keyword>
<reference evidence="7 8" key="1">
    <citation type="submission" date="2016-11" db="EMBL/GenBank/DDBJ databases">
        <authorList>
            <person name="Jaros S."/>
            <person name="Januszkiewicz K."/>
            <person name="Wedrychowicz H."/>
        </authorList>
    </citation>
    <scope>NUCLEOTIDE SEQUENCE [LARGE SCALE GENOMIC DNA]</scope>
    <source>
        <strain evidence="7 8">DSM 24787</strain>
    </source>
</reference>
<dbReference type="PROSITE" id="PS00194">
    <property type="entry name" value="THIOREDOXIN_1"/>
    <property type="match status" value="1"/>
</dbReference>
<accession>A0A1N6KET2</accession>
<keyword evidence="3" id="KW-1015">Disulfide bond</keyword>
<dbReference type="InterPro" id="IPR013766">
    <property type="entry name" value="Thioredoxin_domain"/>
</dbReference>
<sequence>MKNTWLSIALLLSGTTLFAQSNTTLEGNLPDLKEGTFVYLSKMSSSGKPDSVIAGAGNFRFSLNLEEGDMYLLRIGKDRNATGYLTFFYLEPGSLKVTAKGPLLTDAVYSGSSYASDLNSLNKATKTEPAFIEASALGKEMNEAYRVKDTIKLKALEAKYGRVDSIKNIWYKDWVKNHPASPVSAMVLSFYLREKDMSALQQQLNTLKPAARKNALGKKMQHSIDAAKATAIGKPAPDFTQNDTLGRPVSLKDFKGKYLLIDFWASWCVPCRQENPAVVKAFNAYKDKNFTILSVSLDQPGAKEKWLKAIHDDGLAWTHVSDLNWWDNAVSRQYDIRSIPANYLLGPDGVILAKNLRGEELEKKLEEVLK</sequence>
<proteinExistence type="predicted"/>
<dbReference type="RefSeq" id="WP_074242920.1">
    <property type="nucleotide sequence ID" value="NZ_FSRA01000002.1"/>
</dbReference>
<dbReference type="PROSITE" id="PS51352">
    <property type="entry name" value="THIOREDOXIN_2"/>
    <property type="match status" value="1"/>
</dbReference>
<protein>
    <submittedName>
        <fullName evidence="7">Peroxiredoxin</fullName>
    </submittedName>
</protein>